<feature type="region of interest" description="Disordered" evidence="1">
    <location>
        <begin position="170"/>
        <end position="199"/>
    </location>
</feature>
<reference evidence="2" key="1">
    <citation type="journal article" date="2020" name="Stud. Mycol.">
        <title>101 Dothideomycetes genomes: a test case for predicting lifestyles and emergence of pathogens.</title>
        <authorList>
            <person name="Haridas S."/>
            <person name="Albert R."/>
            <person name="Binder M."/>
            <person name="Bloem J."/>
            <person name="Labutti K."/>
            <person name="Salamov A."/>
            <person name="Andreopoulos B."/>
            <person name="Baker S."/>
            <person name="Barry K."/>
            <person name="Bills G."/>
            <person name="Bluhm B."/>
            <person name="Cannon C."/>
            <person name="Castanera R."/>
            <person name="Culley D."/>
            <person name="Daum C."/>
            <person name="Ezra D."/>
            <person name="Gonzalez J."/>
            <person name="Henrissat B."/>
            <person name="Kuo A."/>
            <person name="Liang C."/>
            <person name="Lipzen A."/>
            <person name="Lutzoni F."/>
            <person name="Magnuson J."/>
            <person name="Mondo S."/>
            <person name="Nolan M."/>
            <person name="Ohm R."/>
            <person name="Pangilinan J."/>
            <person name="Park H.-J."/>
            <person name="Ramirez L."/>
            <person name="Alfaro M."/>
            <person name="Sun H."/>
            <person name="Tritt A."/>
            <person name="Yoshinaga Y."/>
            <person name="Zwiers L.-H."/>
            <person name="Turgeon B."/>
            <person name="Goodwin S."/>
            <person name="Spatafora J."/>
            <person name="Crous P."/>
            <person name="Grigoriev I."/>
        </authorList>
    </citation>
    <scope>NUCLEOTIDE SEQUENCE</scope>
    <source>
        <strain evidence="2">CBS 627.86</strain>
    </source>
</reference>
<feature type="compositionally biased region" description="Basic and acidic residues" evidence="1">
    <location>
        <begin position="960"/>
        <end position="976"/>
    </location>
</feature>
<dbReference type="OrthoDB" id="3538943at2759"/>
<evidence type="ECO:0008006" key="4">
    <source>
        <dbReference type="Google" id="ProtNLM"/>
    </source>
</evidence>
<feature type="region of interest" description="Disordered" evidence="1">
    <location>
        <begin position="715"/>
        <end position="1003"/>
    </location>
</feature>
<feature type="compositionally biased region" description="Low complexity" evidence="1">
    <location>
        <begin position="1185"/>
        <end position="1214"/>
    </location>
</feature>
<feature type="compositionally biased region" description="Basic and acidic residues" evidence="1">
    <location>
        <begin position="292"/>
        <end position="303"/>
    </location>
</feature>
<feature type="compositionally biased region" description="Low complexity" evidence="1">
    <location>
        <begin position="1254"/>
        <end position="1269"/>
    </location>
</feature>
<gene>
    <name evidence="2" type="ORF">BDV96DRAFT_200897</name>
</gene>
<evidence type="ECO:0000313" key="3">
    <source>
        <dbReference type="Proteomes" id="UP000799770"/>
    </source>
</evidence>
<feature type="compositionally biased region" description="Polar residues" evidence="1">
    <location>
        <begin position="304"/>
        <end position="316"/>
    </location>
</feature>
<feature type="compositionally biased region" description="Low complexity" evidence="1">
    <location>
        <begin position="812"/>
        <end position="826"/>
    </location>
</feature>
<feature type="compositionally biased region" description="Low complexity" evidence="1">
    <location>
        <begin position="221"/>
        <end position="232"/>
    </location>
</feature>
<feature type="compositionally biased region" description="Basic and acidic residues" evidence="1">
    <location>
        <begin position="753"/>
        <end position="765"/>
    </location>
</feature>
<feature type="compositionally biased region" description="Polar residues" evidence="1">
    <location>
        <begin position="505"/>
        <end position="518"/>
    </location>
</feature>
<name>A0A6A5YUZ3_9PLEO</name>
<accession>A0A6A5YUZ3</accession>
<feature type="compositionally biased region" description="Polar residues" evidence="1">
    <location>
        <begin position="484"/>
        <end position="496"/>
    </location>
</feature>
<dbReference type="EMBL" id="ML977338">
    <property type="protein sequence ID" value="KAF2110357.1"/>
    <property type="molecule type" value="Genomic_DNA"/>
</dbReference>
<feature type="compositionally biased region" description="Acidic residues" evidence="1">
    <location>
        <begin position="526"/>
        <end position="536"/>
    </location>
</feature>
<keyword evidence="3" id="KW-1185">Reference proteome</keyword>
<feature type="compositionally biased region" description="Basic and acidic residues" evidence="1">
    <location>
        <begin position="861"/>
        <end position="877"/>
    </location>
</feature>
<feature type="compositionally biased region" description="Polar residues" evidence="1">
    <location>
        <begin position="925"/>
        <end position="941"/>
    </location>
</feature>
<protein>
    <recommendedName>
        <fullName evidence="4">Telomere replication protein EST3</fullName>
    </recommendedName>
</protein>
<feature type="compositionally biased region" description="Basic and acidic residues" evidence="1">
    <location>
        <begin position="792"/>
        <end position="809"/>
    </location>
</feature>
<feature type="compositionally biased region" description="Polar residues" evidence="1">
    <location>
        <begin position="594"/>
        <end position="611"/>
    </location>
</feature>
<evidence type="ECO:0000256" key="1">
    <source>
        <dbReference type="SAM" id="MobiDB-lite"/>
    </source>
</evidence>
<feature type="region of interest" description="Disordered" evidence="1">
    <location>
        <begin position="1110"/>
        <end position="1281"/>
    </location>
</feature>
<feature type="compositionally biased region" description="Pro residues" evidence="1">
    <location>
        <begin position="273"/>
        <end position="285"/>
    </location>
</feature>
<feature type="compositionally biased region" description="Polar residues" evidence="1">
    <location>
        <begin position="1173"/>
        <end position="1184"/>
    </location>
</feature>
<feature type="region of interest" description="Disordered" evidence="1">
    <location>
        <begin position="401"/>
        <end position="611"/>
    </location>
</feature>
<organism evidence="2 3">
    <name type="scientific">Lophiotrema nucula</name>
    <dbReference type="NCBI Taxonomy" id="690887"/>
    <lineage>
        <taxon>Eukaryota</taxon>
        <taxon>Fungi</taxon>
        <taxon>Dikarya</taxon>
        <taxon>Ascomycota</taxon>
        <taxon>Pezizomycotina</taxon>
        <taxon>Dothideomycetes</taxon>
        <taxon>Pleosporomycetidae</taxon>
        <taxon>Pleosporales</taxon>
        <taxon>Lophiotremataceae</taxon>
        <taxon>Lophiotrema</taxon>
    </lineage>
</organism>
<feature type="compositionally biased region" description="Low complexity" evidence="1">
    <location>
        <begin position="1131"/>
        <end position="1142"/>
    </location>
</feature>
<feature type="compositionally biased region" description="Basic and acidic residues" evidence="1">
    <location>
        <begin position="173"/>
        <end position="183"/>
    </location>
</feature>
<sequence length="1281" mass="140736">MLSAWLVETIFTELLLGDNWLRERIKAPRLDIKAGPDRAWRGLYDDNGSSLDIIGAKGTTQQRDIQVISISPLAVSDGHTFVSARLSGDCLRTLRAHRKSFHEHNLHSIITVRAFTIRYSTHGPPSQKLQLILDDVDWKHSSKDKLGLLGDPQPILSRDHVHAALKRLQATRDAQELEKRTRLTPDTMAGPTIHDEEGDTAGASMLESQIPFGTQAAHANSLSRPRSLGLRSTADARQDRSLVRPASPRRAGPITDSRDLLNLLRRPNAPAARPSPPASPSPSHPLPNGNVSDRKQPSPRDEPTSMNISHQISELSVQDDAQAGAAQENPMQSDEPDIWACNADWLSGYDLSYAACEIPREQQLILDRPESWAKPPPPYRHPPGNIPVRILKMLLENSRMRHEPADDQGTHYRGEDGMRPDSGEEGPSCRSSAADPQEFNEEVGVEPATSVMSWSRSPTPEPPKQQGRLENGLPPDSSLPAASAGSSTETNAQLNHPSAVRIEESSSGENKGVPSSANQHRKDKEDSGDDDDDDMEISVPHALGEDDEMPAIGPYPRSVVKPPATVPRRSSPKPTVQVKETPYPKQKGRDPIASTDQQTSSGSSKDTNATSIVYGTYNEPKSSMEQPHTTRAASENGIVVAEFPEQPQKPQNILNDGDVVMEDVDTASDNLQGCPNPLRRKRQAFTEIDEEFVDLVAEAAPRSFQAPLENLDEEAGFLLPSSPPATASISKAGPAPSTPSKTLLAAGAHTSKRKPDDSPRRIDPRKSKRREIKIIGFGGGSELQGDPLVTYKQEKEEFLRQDRVRRLESADSESANGSRAGSSRASPLITEASRTPAKVTEANFILEPKVEDAAPNQHPTKGSEIRADRIQTLDRKASNSPARVETYRSALLGPGVQVGQPEAANKTTSVEEQAHHQDEGIEEVQATTFSDTSSQDAQNLMSHHAASQDSSRSNSPSQELDIRKKDETHAPNDHHPILQQHAPEPKHKKAQNPVQATDSDPRHLKTVFDKFKAVYPDYTGDRAHFLGQCRQIHELDEEDKMVPRYMWDDYIIRNRTDFKDYAMSCIQSGLDPEPYHRFYKNRVTTILHDQGIVKNTATLLMAIEELGRPSRLSVRPVQSEQARRSLPWQKGSAPGTPTTSSSRLMREHPRHSLPDISQQHQRSPALAPRQENVKQTKTANLPGNSDSTSTRKSLSSSISSSSKPPTTTTKSRTSFEQVAPHQVRDTPKESTTGNKFRDFVKGQQKMAAHTGQTSVSSSSNSSPLPVRSSKPVGNAESKLAQ</sequence>
<feature type="compositionally biased region" description="Low complexity" evidence="1">
    <location>
        <begin position="260"/>
        <end position="272"/>
    </location>
</feature>
<evidence type="ECO:0000313" key="2">
    <source>
        <dbReference type="EMBL" id="KAF2110357.1"/>
    </source>
</evidence>
<proteinExistence type="predicted"/>
<dbReference type="Proteomes" id="UP000799770">
    <property type="component" value="Unassembled WGS sequence"/>
</dbReference>
<feature type="compositionally biased region" description="Basic and acidic residues" evidence="1">
    <location>
        <begin position="401"/>
        <end position="422"/>
    </location>
</feature>
<feature type="region of interest" description="Disordered" evidence="1">
    <location>
        <begin position="215"/>
        <end position="336"/>
    </location>
</feature>
<feature type="compositionally biased region" description="Basic and acidic residues" evidence="1">
    <location>
        <begin position="1144"/>
        <end position="1153"/>
    </location>
</feature>
<feature type="compositionally biased region" description="Low complexity" evidence="1">
    <location>
        <begin position="947"/>
        <end position="957"/>
    </location>
</feature>